<dbReference type="EMBL" id="JAHUZD010000140">
    <property type="protein sequence ID" value="KAI3402920.2"/>
    <property type="molecule type" value="Genomic_DNA"/>
</dbReference>
<evidence type="ECO:0000256" key="12">
    <source>
        <dbReference type="PROSITE-ProRule" id="PRU00221"/>
    </source>
</evidence>
<dbReference type="GO" id="GO:0006623">
    <property type="term" value="P:protein targeting to vacuole"/>
    <property type="evidence" value="ECO:0007669"/>
    <property type="project" value="TreeGrafter"/>
</dbReference>
<dbReference type="EC" id="2.7.11.1" evidence="1"/>
<reference evidence="15" key="1">
    <citation type="journal article" date="2022" name="DNA Res.">
        <title>Genome analysis of five recently described species of the CUG-Ser clade uncovers Candida theae as a new hybrid lineage with pathogenic potential in the Candida parapsilosis species complex.</title>
        <authorList>
            <person name="Mixao V."/>
            <person name="Del Olmo V."/>
            <person name="Hegedusova E."/>
            <person name="Saus E."/>
            <person name="Pryszcz L."/>
            <person name="Cillingova A."/>
            <person name="Nosek J."/>
            <person name="Gabaldon T."/>
        </authorList>
    </citation>
    <scope>NUCLEOTIDE SEQUENCE</scope>
    <source>
        <strain evidence="15">CBS 10844</strain>
    </source>
</reference>
<dbReference type="SMART" id="SM00220">
    <property type="entry name" value="S_TKc"/>
    <property type="match status" value="1"/>
</dbReference>
<sequence>MGQRLSLLAPSAPTVAVSSYVDALDNYQFVELLNNSRFLKTIKAIDKTNGYLVIIKILIKPSTPNYTIQFHGILELLVKQSSILYPYKSTLTWHKLIETDRAGYLIRQMGKTNLYDRLSLRPFLEPIEKLFITFQLLKTVSELHALNIHHGDLRLENILVTSSNWVLLTDFASLTKPVFLPEDNPNQFSFYFDSSGRRVCYIAPERFYNSSDNPKNISNFNDDGVFKLRHVITDEMDLFSLGCVLAELWLDGEPTFTLSQLFKFMKNDYVPELSNIPNPNMIKLLQKLIRVNPGERTGARELLEEFKGLCFPEFFNTFLYGLMESFNDQSKFTNKNVPDGKTTSITDNKLNYLYNKYDEISKNLGFVYAQQQQQQQQKVVTTDPLPMKLNLPGMPHDYRIQPKRYVDEDVYESALIILDLVTSFSKSLKFVESKVKCCELILSLSEHMNDESKLDRSLPYLCSMLDEYIEATSYHQAYAHHQVSPKVVCTAVYAITSLVMSCSYITPINVLLFPEYLLPKIYALLNLKTDPHSQRLVNGCVAACLPYLAVVAKKFWTMSKAFKATYSTNAASLLPDEVIKSVTMMNLSKDQLVQKFKDLTLLLLTDSEASVKVSLLENILPLCQFFGKDKTNDIILPHLISYLNDPNPTLRLAFLSAVLQMGPFIGALSFEQYILPLLIQTVGEGDQLVILKVLEIFNFFVSEKLINARLEFNALEIYTELLSSSIYLLLHPNEWIRQSLMSLIISISNNLTDADRYCFLYPLIKGYLVYDVFKIDWNTLYPSLTRPISKQAFDMANTWALNFTSKSLFWQQKSFSLLQQQQQHKHHHHHHHHHHQQQQSQHQYQYNSDGQSKRRVIAFSKNMGKSVYLPKMSTVISYNSGRSKENVPLSSEDKQWLLKLKSIGIGDKSLWKLFVLRDYIYRVSRITPTQTSHFEQTTVTPRNVFLDVIYKTEPVVSANESHHNEKKIICKSGDAVSVKSIEHSLEHSLVLPNMERVTASVQTVEANVFGEMELSNGISSKPSYLSDPSFSHKTFHVSESRIITSYVKHTYTGSNPFILKYLQNLKLTATLEDFPVFGKVVKARTSSTVEEEMKEPNIFDLNVRRTSEDIDAFTCLTMSPTLEFFVTGSENGVVKIWDSLKLENITRAKNSNQSIEFNSRITSLTFLKNRCCLIVTTRDGMIRILRIDVLENKNKKIQKILKPVVIRSILAADSFITHVRVTDNLMCCADYQSKINVYDMTTMDKLYSLQNPLSYGLVTSLIVGEAEHSWAIIGTNSGYLTLLDLRFKILVKSWNIEVTNSNQGNTTVPIFFPHHHLSTNEAGLTEKLIEKLNLYRWIHVYYMVKRNREDEHETETHTNTIALNEASSFSYVECLYCGSKYVSYLDCESHIMMSHQNRCLSCSKVFPNEHILNLHIDEVHNVFLRIKRESGQATLCCFSELCSQQFSSLEQRRLHLIEKHNYPSDYPFSITSTGI</sequence>
<dbReference type="GO" id="GO:0071561">
    <property type="term" value="C:nucleus-vacuole junction"/>
    <property type="evidence" value="ECO:0007669"/>
    <property type="project" value="TreeGrafter"/>
</dbReference>
<keyword evidence="4" id="KW-0808">Transferase</keyword>
<dbReference type="PROSITE" id="PS00109">
    <property type="entry name" value="PROTEIN_KINASE_TYR"/>
    <property type="match status" value="1"/>
</dbReference>
<name>A0AAI9WW72_9ASCO</name>
<proteinExistence type="predicted"/>
<feature type="compositionally biased region" description="Basic residues" evidence="13">
    <location>
        <begin position="823"/>
        <end position="836"/>
    </location>
</feature>
<dbReference type="InterPro" id="IPR011989">
    <property type="entry name" value="ARM-like"/>
</dbReference>
<evidence type="ECO:0000256" key="5">
    <source>
        <dbReference type="ARBA" id="ARBA00022737"/>
    </source>
</evidence>
<dbReference type="GO" id="GO:0034272">
    <property type="term" value="C:phosphatidylinositol 3-kinase complex, class III, type II"/>
    <property type="evidence" value="ECO:0007669"/>
    <property type="project" value="TreeGrafter"/>
</dbReference>
<dbReference type="Gene3D" id="1.25.10.10">
    <property type="entry name" value="Leucine-rich Repeat Variant"/>
    <property type="match status" value="1"/>
</dbReference>
<dbReference type="GO" id="GO:0004674">
    <property type="term" value="F:protein serine/threonine kinase activity"/>
    <property type="evidence" value="ECO:0007669"/>
    <property type="project" value="UniProtKB-KW"/>
</dbReference>
<dbReference type="InterPro" id="IPR008266">
    <property type="entry name" value="Tyr_kinase_AS"/>
</dbReference>
<evidence type="ECO:0000256" key="8">
    <source>
        <dbReference type="ARBA" id="ARBA00022840"/>
    </source>
</evidence>
<dbReference type="SMART" id="SM00355">
    <property type="entry name" value="ZnF_C2H2"/>
    <property type="match status" value="3"/>
</dbReference>
<keyword evidence="16" id="KW-1185">Reference proteome</keyword>
<evidence type="ECO:0000313" key="16">
    <source>
        <dbReference type="Proteomes" id="UP001202479"/>
    </source>
</evidence>
<dbReference type="PROSITE" id="PS50077">
    <property type="entry name" value="HEAT_REPEAT"/>
    <property type="match status" value="1"/>
</dbReference>
<comment type="caution">
    <text evidence="15">The sequence shown here is derived from an EMBL/GenBank/DDBJ whole genome shotgun (WGS) entry which is preliminary data.</text>
</comment>
<evidence type="ECO:0000256" key="2">
    <source>
        <dbReference type="ARBA" id="ARBA00022527"/>
    </source>
</evidence>
<evidence type="ECO:0000256" key="11">
    <source>
        <dbReference type="PROSITE-ProRule" id="PRU00103"/>
    </source>
</evidence>
<dbReference type="InterPro" id="IPR013087">
    <property type="entry name" value="Znf_C2H2_type"/>
</dbReference>
<dbReference type="GO" id="GO:0005770">
    <property type="term" value="C:late endosome"/>
    <property type="evidence" value="ECO:0007669"/>
    <property type="project" value="TreeGrafter"/>
</dbReference>
<evidence type="ECO:0000256" key="10">
    <source>
        <dbReference type="ARBA" id="ARBA00048679"/>
    </source>
</evidence>
<evidence type="ECO:0000256" key="13">
    <source>
        <dbReference type="SAM" id="MobiDB-lite"/>
    </source>
</evidence>
<keyword evidence="5" id="KW-0677">Repeat</keyword>
<dbReference type="GO" id="GO:0005524">
    <property type="term" value="F:ATP binding"/>
    <property type="evidence" value="ECO:0007669"/>
    <property type="project" value="InterPro"/>
</dbReference>
<feature type="repeat" description="HEAT" evidence="11">
    <location>
        <begin position="635"/>
        <end position="673"/>
    </location>
</feature>
<feature type="region of interest" description="Disordered" evidence="13">
    <location>
        <begin position="821"/>
        <end position="847"/>
    </location>
</feature>
<dbReference type="RefSeq" id="XP_049178667.1">
    <property type="nucleotide sequence ID" value="XM_049325813.1"/>
</dbReference>
<evidence type="ECO:0000313" key="15">
    <source>
        <dbReference type="EMBL" id="KAI3402920.2"/>
    </source>
</evidence>
<dbReference type="Proteomes" id="UP001202479">
    <property type="component" value="Unassembled WGS sequence"/>
</dbReference>
<dbReference type="GO" id="GO:0034271">
    <property type="term" value="C:phosphatidylinositol 3-kinase complex, class III, type I"/>
    <property type="evidence" value="ECO:0007669"/>
    <property type="project" value="TreeGrafter"/>
</dbReference>
<evidence type="ECO:0000256" key="9">
    <source>
        <dbReference type="ARBA" id="ARBA00047899"/>
    </source>
</evidence>
<keyword evidence="7" id="KW-0418">Kinase</keyword>
<dbReference type="GeneID" id="73381996"/>
<dbReference type="Gene3D" id="2.130.10.10">
    <property type="entry name" value="YVTN repeat-like/Quinoprotein amine dehydrogenase"/>
    <property type="match status" value="1"/>
</dbReference>
<evidence type="ECO:0000259" key="14">
    <source>
        <dbReference type="PROSITE" id="PS50011"/>
    </source>
</evidence>
<keyword evidence="2" id="KW-0723">Serine/threonine-protein kinase</keyword>
<dbReference type="PROSITE" id="PS00028">
    <property type="entry name" value="ZINC_FINGER_C2H2_1"/>
    <property type="match status" value="1"/>
</dbReference>
<dbReference type="InterPro" id="IPR055231">
    <property type="entry name" value="2AA_helical"/>
</dbReference>
<dbReference type="PROSITE" id="PS50011">
    <property type="entry name" value="PROTEIN_KINASE_DOM"/>
    <property type="match status" value="1"/>
</dbReference>
<dbReference type="Pfam" id="PF00069">
    <property type="entry name" value="Pkinase"/>
    <property type="match status" value="1"/>
</dbReference>
<dbReference type="PROSITE" id="PS50082">
    <property type="entry name" value="WD_REPEATS_2"/>
    <property type="match status" value="1"/>
</dbReference>
<evidence type="ECO:0000256" key="6">
    <source>
        <dbReference type="ARBA" id="ARBA00022741"/>
    </source>
</evidence>
<evidence type="ECO:0000256" key="4">
    <source>
        <dbReference type="ARBA" id="ARBA00022679"/>
    </source>
</evidence>
<dbReference type="InterPro" id="IPR000719">
    <property type="entry name" value="Prot_kinase_dom"/>
</dbReference>
<dbReference type="Gene3D" id="1.10.510.10">
    <property type="entry name" value="Transferase(Phosphotransferase) domain 1"/>
    <property type="match status" value="1"/>
</dbReference>
<evidence type="ECO:0000256" key="3">
    <source>
        <dbReference type="ARBA" id="ARBA00022574"/>
    </source>
</evidence>
<dbReference type="SUPFAM" id="SSF48371">
    <property type="entry name" value="ARM repeat"/>
    <property type="match status" value="1"/>
</dbReference>
<dbReference type="PANTHER" id="PTHR17583">
    <property type="entry name" value="PHOSPHOINOSITIDE 3-KINASE REGULATORY SUBUNIT 4"/>
    <property type="match status" value="1"/>
</dbReference>
<gene>
    <name evidence="15" type="ORF">KGF56_004381</name>
</gene>
<feature type="domain" description="Protein kinase" evidence="14">
    <location>
        <begin position="27"/>
        <end position="315"/>
    </location>
</feature>
<comment type="catalytic activity">
    <reaction evidence="9">
        <text>L-threonyl-[protein] + ATP = O-phospho-L-threonyl-[protein] + ADP + H(+)</text>
        <dbReference type="Rhea" id="RHEA:46608"/>
        <dbReference type="Rhea" id="RHEA-COMP:11060"/>
        <dbReference type="Rhea" id="RHEA-COMP:11605"/>
        <dbReference type="ChEBI" id="CHEBI:15378"/>
        <dbReference type="ChEBI" id="CHEBI:30013"/>
        <dbReference type="ChEBI" id="CHEBI:30616"/>
        <dbReference type="ChEBI" id="CHEBI:61977"/>
        <dbReference type="ChEBI" id="CHEBI:456216"/>
        <dbReference type="EC" id="2.7.11.1"/>
    </reaction>
</comment>
<organism evidence="15 16">
    <name type="scientific">Candida oxycetoniae</name>
    <dbReference type="NCBI Taxonomy" id="497107"/>
    <lineage>
        <taxon>Eukaryota</taxon>
        <taxon>Fungi</taxon>
        <taxon>Dikarya</taxon>
        <taxon>Ascomycota</taxon>
        <taxon>Saccharomycotina</taxon>
        <taxon>Pichiomycetes</taxon>
        <taxon>Debaryomycetaceae</taxon>
        <taxon>Candida/Lodderomyces clade</taxon>
        <taxon>Candida</taxon>
    </lineage>
</organism>
<dbReference type="SUPFAM" id="SSF56112">
    <property type="entry name" value="Protein kinase-like (PK-like)"/>
    <property type="match status" value="1"/>
</dbReference>
<dbReference type="InterPro" id="IPR016024">
    <property type="entry name" value="ARM-type_fold"/>
</dbReference>
<keyword evidence="8" id="KW-0067">ATP-binding</keyword>
<protein>
    <recommendedName>
        <fullName evidence="1">non-specific serine/threonine protein kinase</fullName>
        <ecNumber evidence="1">2.7.11.1</ecNumber>
    </recommendedName>
</protein>
<comment type="catalytic activity">
    <reaction evidence="10">
        <text>L-seryl-[protein] + ATP = O-phospho-L-seryl-[protein] + ADP + H(+)</text>
        <dbReference type="Rhea" id="RHEA:17989"/>
        <dbReference type="Rhea" id="RHEA-COMP:9863"/>
        <dbReference type="Rhea" id="RHEA-COMP:11604"/>
        <dbReference type="ChEBI" id="CHEBI:15378"/>
        <dbReference type="ChEBI" id="CHEBI:29999"/>
        <dbReference type="ChEBI" id="CHEBI:30616"/>
        <dbReference type="ChEBI" id="CHEBI:83421"/>
        <dbReference type="ChEBI" id="CHEBI:456216"/>
        <dbReference type="EC" id="2.7.11.1"/>
    </reaction>
</comment>
<keyword evidence="3 12" id="KW-0853">WD repeat</keyword>
<evidence type="ECO:0000256" key="1">
    <source>
        <dbReference type="ARBA" id="ARBA00012513"/>
    </source>
</evidence>
<dbReference type="InterPro" id="IPR036322">
    <property type="entry name" value="WD40_repeat_dom_sf"/>
</dbReference>
<keyword evidence="6" id="KW-0547">Nucleotide-binding</keyword>
<dbReference type="PANTHER" id="PTHR17583:SF0">
    <property type="entry name" value="PHOSPHOINOSITIDE 3-KINASE REGULATORY SUBUNIT 4"/>
    <property type="match status" value="1"/>
</dbReference>
<accession>A0AAI9WW72</accession>
<dbReference type="InterPro" id="IPR045162">
    <property type="entry name" value="Vps15-like"/>
</dbReference>
<dbReference type="Pfam" id="PF22956">
    <property type="entry name" value="VPS15-like_hel"/>
    <property type="match status" value="1"/>
</dbReference>
<dbReference type="InterPro" id="IPR011009">
    <property type="entry name" value="Kinase-like_dom_sf"/>
</dbReference>
<dbReference type="GO" id="GO:0016236">
    <property type="term" value="P:macroautophagy"/>
    <property type="evidence" value="ECO:0007669"/>
    <property type="project" value="InterPro"/>
</dbReference>
<dbReference type="SMART" id="SM00320">
    <property type="entry name" value="WD40"/>
    <property type="match status" value="3"/>
</dbReference>
<dbReference type="Pfam" id="PF00400">
    <property type="entry name" value="WD40"/>
    <property type="match status" value="1"/>
</dbReference>
<dbReference type="SUPFAM" id="SSF50978">
    <property type="entry name" value="WD40 repeat-like"/>
    <property type="match status" value="1"/>
</dbReference>
<dbReference type="InterPro" id="IPR021133">
    <property type="entry name" value="HEAT_type_2"/>
</dbReference>
<dbReference type="InterPro" id="IPR015943">
    <property type="entry name" value="WD40/YVTN_repeat-like_dom_sf"/>
</dbReference>
<feature type="repeat" description="WD" evidence="12">
    <location>
        <begin position="1106"/>
        <end position="1138"/>
    </location>
</feature>
<dbReference type="InterPro" id="IPR001680">
    <property type="entry name" value="WD40_rpt"/>
</dbReference>
<dbReference type="GO" id="GO:0045324">
    <property type="term" value="P:late endosome to vacuole transport"/>
    <property type="evidence" value="ECO:0007669"/>
    <property type="project" value="InterPro"/>
</dbReference>
<evidence type="ECO:0000256" key="7">
    <source>
        <dbReference type="ARBA" id="ARBA00022777"/>
    </source>
</evidence>